<dbReference type="Pfam" id="PF00988">
    <property type="entry name" value="CPSase_sm_chain"/>
    <property type="match status" value="1"/>
</dbReference>
<feature type="active site" description="Nucleophile" evidence="8">
    <location>
        <position position="300"/>
    </location>
</feature>
<feature type="binding site" evidence="8">
    <location>
        <position position="345"/>
    </location>
    <ligand>
        <name>L-glutamine</name>
        <dbReference type="ChEBI" id="CHEBI:58359"/>
    </ligand>
</feature>
<dbReference type="PRINTS" id="PR00096">
    <property type="entry name" value="GATASE"/>
</dbReference>
<dbReference type="Proteomes" id="UP001201873">
    <property type="component" value="Unassembled WGS sequence"/>
</dbReference>
<dbReference type="PRINTS" id="PR00097">
    <property type="entry name" value="ANTSNTHASEII"/>
</dbReference>
<keyword evidence="4 8" id="KW-0547">Nucleotide-binding</keyword>
<feature type="domain" description="Carbamoyl-phosphate synthase small subunit N-terminal" evidence="10">
    <location>
        <begin position="1"/>
        <end position="126"/>
    </location>
</feature>
<evidence type="ECO:0000256" key="6">
    <source>
        <dbReference type="ARBA" id="ARBA00022962"/>
    </source>
</evidence>
<proteinExistence type="inferred from homology"/>
<keyword evidence="8" id="KW-0028">Amino-acid biosynthesis</keyword>
<dbReference type="Pfam" id="PF00117">
    <property type="entry name" value="GATase"/>
    <property type="match status" value="1"/>
</dbReference>
<evidence type="ECO:0000256" key="2">
    <source>
        <dbReference type="ARBA" id="ARBA00007800"/>
    </source>
</evidence>
<dbReference type="HAMAP" id="MF_01209">
    <property type="entry name" value="CPSase_S_chain"/>
    <property type="match status" value="1"/>
</dbReference>
<feature type="binding site" evidence="8">
    <location>
        <position position="274"/>
    </location>
    <ligand>
        <name>L-glutamine</name>
        <dbReference type="ChEBI" id="CHEBI:58359"/>
    </ligand>
</feature>
<dbReference type="PROSITE" id="PS51273">
    <property type="entry name" value="GATASE_TYPE_1"/>
    <property type="match status" value="1"/>
</dbReference>
<evidence type="ECO:0000256" key="9">
    <source>
        <dbReference type="SAM" id="MobiDB-lite"/>
    </source>
</evidence>
<feature type="binding site" evidence="8">
    <location>
        <position position="344"/>
    </location>
    <ligand>
        <name>L-glutamine</name>
        <dbReference type="ChEBI" id="CHEBI:58359"/>
    </ligand>
</feature>
<feature type="binding site" evidence="8">
    <location>
        <position position="40"/>
    </location>
    <ligand>
        <name>L-glutamine</name>
        <dbReference type="ChEBI" id="CHEBI:58359"/>
    </ligand>
</feature>
<feature type="region of interest" description="Disordered" evidence="9">
    <location>
        <begin position="418"/>
        <end position="438"/>
    </location>
</feature>
<protein>
    <recommendedName>
        <fullName evidence="8">Carbamoyl phosphate synthase small chain</fullName>
        <ecNumber evidence="8">6.3.5.5</ecNumber>
    </recommendedName>
    <alternativeName>
        <fullName evidence="8">Carbamoyl phosphate synthetase glutamine chain</fullName>
    </alternativeName>
</protein>
<keyword evidence="8" id="KW-0665">Pyrimidine biosynthesis</keyword>
<keyword evidence="3 8" id="KW-0436">Ligase</keyword>
<comment type="catalytic activity">
    <reaction evidence="8">
        <text>L-glutamine + H2O = L-glutamate + NH4(+)</text>
        <dbReference type="Rhea" id="RHEA:15889"/>
        <dbReference type="ChEBI" id="CHEBI:15377"/>
        <dbReference type="ChEBI" id="CHEBI:28938"/>
        <dbReference type="ChEBI" id="CHEBI:29985"/>
        <dbReference type="ChEBI" id="CHEBI:58359"/>
    </reaction>
</comment>
<comment type="catalytic activity">
    <reaction evidence="7 8">
        <text>hydrogencarbonate + L-glutamine + 2 ATP + H2O = carbamoyl phosphate + L-glutamate + 2 ADP + phosphate + 2 H(+)</text>
        <dbReference type="Rhea" id="RHEA:18633"/>
        <dbReference type="ChEBI" id="CHEBI:15377"/>
        <dbReference type="ChEBI" id="CHEBI:15378"/>
        <dbReference type="ChEBI" id="CHEBI:17544"/>
        <dbReference type="ChEBI" id="CHEBI:29985"/>
        <dbReference type="ChEBI" id="CHEBI:30616"/>
        <dbReference type="ChEBI" id="CHEBI:43474"/>
        <dbReference type="ChEBI" id="CHEBI:58228"/>
        <dbReference type="ChEBI" id="CHEBI:58359"/>
        <dbReference type="ChEBI" id="CHEBI:456216"/>
        <dbReference type="EC" id="6.3.5.5"/>
    </reaction>
</comment>
<evidence type="ECO:0000256" key="4">
    <source>
        <dbReference type="ARBA" id="ARBA00022741"/>
    </source>
</evidence>
<feature type="binding site" evidence="8">
    <location>
        <position position="342"/>
    </location>
    <ligand>
        <name>L-glutamine</name>
        <dbReference type="ChEBI" id="CHEBI:58359"/>
    </ligand>
</feature>
<keyword evidence="12" id="KW-1185">Reference proteome</keyword>
<evidence type="ECO:0000256" key="7">
    <source>
        <dbReference type="ARBA" id="ARBA00048816"/>
    </source>
</evidence>
<dbReference type="InterPro" id="IPR017926">
    <property type="entry name" value="GATASE"/>
</dbReference>
<keyword evidence="5 8" id="KW-0067">ATP-binding</keyword>
<dbReference type="NCBIfam" id="NF009475">
    <property type="entry name" value="PRK12838.1"/>
    <property type="match status" value="1"/>
</dbReference>
<gene>
    <name evidence="8" type="primary">carA</name>
    <name evidence="11" type="ORF">MXD59_22020</name>
</gene>
<dbReference type="CDD" id="cd01744">
    <property type="entry name" value="GATase1_CPSase"/>
    <property type="match status" value="1"/>
</dbReference>
<comment type="pathway">
    <text evidence="8">Pyrimidine metabolism; UMP biosynthesis via de novo pathway; (S)-dihydroorotate from bicarbonate: step 1/3.</text>
</comment>
<dbReference type="SMART" id="SM01097">
    <property type="entry name" value="CPSase_sm_chain"/>
    <property type="match status" value="1"/>
</dbReference>
<keyword evidence="6 8" id="KW-0315">Glutamine amidotransferase</keyword>
<comment type="function">
    <text evidence="8">Small subunit of the glutamine-dependent carbamoyl phosphate synthetase (CPSase). CPSase catalyzes the formation of carbamoyl phosphate from the ammonia moiety of glutamine, carbonate, and phosphate donated by ATP, constituting the first step of 2 biosynthetic pathways, one leading to arginine and/or urea and the other to pyrimidine nucleotides. The small subunit (glutamine amidotransferase) binds and cleaves glutamine to supply the large subunit with the substrate ammonia.</text>
</comment>
<comment type="subunit">
    <text evidence="8">Composed of two chains; the small (or glutamine) chain promotes the hydrolysis of glutamine to ammonia, which is used by the large (or ammonia) chain to synthesize carbamoyl phosphate. Tetramer of heterodimers (alpha,beta)4.</text>
</comment>
<evidence type="ECO:0000259" key="10">
    <source>
        <dbReference type="SMART" id="SM01097"/>
    </source>
</evidence>
<dbReference type="EMBL" id="JALKFT010000033">
    <property type="protein sequence ID" value="MCK9878415.1"/>
    <property type="molecule type" value="Genomic_DNA"/>
</dbReference>
<organism evidence="11 12">
    <name type="scientific">Frankia umida</name>
    <dbReference type="NCBI Taxonomy" id="573489"/>
    <lineage>
        <taxon>Bacteria</taxon>
        <taxon>Bacillati</taxon>
        <taxon>Actinomycetota</taxon>
        <taxon>Actinomycetes</taxon>
        <taxon>Frankiales</taxon>
        <taxon>Frankiaceae</taxon>
        <taxon>Frankia</taxon>
    </lineage>
</organism>
<sequence length="438" mass="44896">MLEDGRSFTGEAYGAIGEAFGEAVFSTGMTGYQETLSDPSFHGQIVIMTAPHIGNTGVNDTDYESDRIQVAGFVVRDPARRASNWRSRGSLEDELSAAGVVGISGIDTRALTRHLRERGAMRCGISSTLDIPAADTPTTDTPTTDIPTTDTPAAGTLAADIPPAGTSSAGTSAVAGAADGGARAALLGRVRRSPKMVGADLAPRVSTREPYLVAAAGDGPARFTVAALDLGIKRATPLALAALGCDVHVLPARSTGEQLLALAPDGVFLSNGPGDPQTADYAVDALRTVLAAGVPVFGICFGHQVLARALGFETYKLTYGHRGVNQPVGDVATGRIAVTSQNHGFAVRAPLTGTTDTPYGRVVASHIGLNDNVVEGLECLDVPAFSVQFHPEAAPGPHDAAGLFEKFRDLMATTRTARVGSAASGSAGPVEPSADGAL</sequence>
<dbReference type="InterPro" id="IPR035686">
    <property type="entry name" value="CPSase_GATase1"/>
</dbReference>
<dbReference type="EC" id="6.3.5.5" evidence="8"/>
<feature type="binding site" evidence="8">
    <location>
        <position position="272"/>
    </location>
    <ligand>
        <name>L-glutamine</name>
        <dbReference type="ChEBI" id="CHEBI:58359"/>
    </ligand>
</feature>
<dbReference type="InterPro" id="IPR029062">
    <property type="entry name" value="Class_I_gatase-like"/>
</dbReference>
<evidence type="ECO:0000256" key="3">
    <source>
        <dbReference type="ARBA" id="ARBA00022598"/>
    </source>
</evidence>
<accession>A0ABT0K3Q1</accession>
<feature type="active site" evidence="8">
    <location>
        <position position="390"/>
    </location>
</feature>
<reference evidence="11 12" key="1">
    <citation type="submission" date="2022-04" db="EMBL/GenBank/DDBJ databases">
        <title>Genome diversity in the genus Frankia.</title>
        <authorList>
            <person name="Carlos-Shanley C."/>
            <person name="Hahn D."/>
        </authorList>
    </citation>
    <scope>NUCLEOTIDE SEQUENCE [LARGE SCALE GENOMIC DNA]</scope>
    <source>
        <strain evidence="11 12">Ag45/Mut15</strain>
    </source>
</reference>
<evidence type="ECO:0000313" key="11">
    <source>
        <dbReference type="EMBL" id="MCK9878415.1"/>
    </source>
</evidence>
<keyword evidence="8" id="KW-0055">Arginine biosynthesis</keyword>
<evidence type="ECO:0000256" key="1">
    <source>
        <dbReference type="ARBA" id="ARBA00005077"/>
    </source>
</evidence>
<comment type="similarity">
    <text evidence="2 8">Belongs to the CarA family.</text>
</comment>
<evidence type="ECO:0000256" key="5">
    <source>
        <dbReference type="ARBA" id="ARBA00022840"/>
    </source>
</evidence>
<feature type="active site" evidence="8">
    <location>
        <position position="392"/>
    </location>
</feature>
<feature type="binding site" evidence="8">
    <location>
        <position position="304"/>
    </location>
    <ligand>
        <name>L-glutamine</name>
        <dbReference type="ChEBI" id="CHEBI:58359"/>
    </ligand>
</feature>
<evidence type="ECO:0000256" key="8">
    <source>
        <dbReference type="HAMAP-Rule" id="MF_01209"/>
    </source>
</evidence>
<comment type="pathway">
    <text evidence="1 8">Amino-acid biosynthesis; L-arginine biosynthesis; carbamoyl phosphate from bicarbonate: step 1/1.</text>
</comment>
<dbReference type="InterPro" id="IPR050472">
    <property type="entry name" value="Anth_synth/Amidotransfase"/>
</dbReference>
<feature type="compositionally biased region" description="Low complexity" evidence="9">
    <location>
        <begin position="130"/>
        <end position="148"/>
    </location>
</feature>
<dbReference type="InterPro" id="IPR036480">
    <property type="entry name" value="CarbP_synth_ssu_N_sf"/>
</dbReference>
<dbReference type="PRINTS" id="PR00099">
    <property type="entry name" value="CPSGATASE"/>
</dbReference>
<comment type="caution">
    <text evidence="11">The sequence shown here is derived from an EMBL/GenBank/DDBJ whole genome shotgun (WGS) entry which is preliminary data.</text>
</comment>
<feature type="region of interest" description="Disordered" evidence="9">
    <location>
        <begin position="129"/>
        <end position="148"/>
    </location>
</feature>
<dbReference type="InterPro" id="IPR002474">
    <property type="entry name" value="CarbamoylP_synth_ssu_N"/>
</dbReference>
<dbReference type="PANTHER" id="PTHR43418">
    <property type="entry name" value="MULTIFUNCTIONAL TRYPTOPHAN BIOSYNTHESIS PROTEIN-RELATED"/>
    <property type="match status" value="1"/>
</dbReference>
<feature type="region of interest" description="CPSase" evidence="8">
    <location>
        <begin position="1"/>
        <end position="223"/>
    </location>
</feature>
<dbReference type="InterPro" id="IPR006274">
    <property type="entry name" value="CarbamoylP_synth_ssu"/>
</dbReference>
<evidence type="ECO:0000313" key="12">
    <source>
        <dbReference type="Proteomes" id="UP001201873"/>
    </source>
</evidence>
<name>A0ABT0K3Q1_9ACTN</name>
<feature type="binding site" evidence="8">
    <location>
        <position position="301"/>
    </location>
    <ligand>
        <name>L-glutamine</name>
        <dbReference type="ChEBI" id="CHEBI:58359"/>
    </ligand>
</feature>
<dbReference type="Gene3D" id="3.40.50.880">
    <property type="match status" value="1"/>
</dbReference>
<dbReference type="SUPFAM" id="SSF52021">
    <property type="entry name" value="Carbamoyl phosphate synthetase, small subunit N-terminal domain"/>
    <property type="match status" value="1"/>
</dbReference>
<dbReference type="PANTHER" id="PTHR43418:SF7">
    <property type="entry name" value="CARBAMOYL-PHOSPHATE SYNTHASE SMALL CHAIN"/>
    <property type="match status" value="1"/>
</dbReference>
<dbReference type="Gene3D" id="3.50.30.20">
    <property type="entry name" value="Carbamoyl-phosphate synthase small subunit, N-terminal domain"/>
    <property type="match status" value="1"/>
</dbReference>
<dbReference type="SUPFAM" id="SSF52317">
    <property type="entry name" value="Class I glutamine amidotransferase-like"/>
    <property type="match status" value="1"/>
</dbReference>